<dbReference type="Proteomes" id="UP000264120">
    <property type="component" value="Chromosome"/>
</dbReference>
<evidence type="ECO:0000313" key="1">
    <source>
        <dbReference type="EMBL" id="AXY23402.1"/>
    </source>
</evidence>
<organism evidence="1 2">
    <name type="scientific">Komagataeibacter saccharivorans</name>
    <dbReference type="NCBI Taxonomy" id="265959"/>
    <lineage>
        <taxon>Bacteria</taxon>
        <taxon>Pseudomonadati</taxon>
        <taxon>Pseudomonadota</taxon>
        <taxon>Alphaproteobacteria</taxon>
        <taxon>Acetobacterales</taxon>
        <taxon>Acetobacteraceae</taxon>
        <taxon>Komagataeibacter</taxon>
    </lineage>
</organism>
<gene>
    <name evidence="1" type="ORF">CD178_02655</name>
</gene>
<evidence type="ECO:0000313" key="2">
    <source>
        <dbReference type="Proteomes" id="UP000264120"/>
    </source>
</evidence>
<accession>A0A347WEV9</accession>
<keyword evidence="2" id="KW-1185">Reference proteome</keyword>
<proteinExistence type="predicted"/>
<dbReference type="KEGG" id="ksc:CD178_02655"/>
<dbReference type="OrthoDB" id="7279028at2"/>
<protein>
    <submittedName>
        <fullName evidence="1">Uncharacterized protein</fullName>
    </submittedName>
</protein>
<name>A0A347WEV9_9PROT</name>
<reference evidence="1 2" key="1">
    <citation type="submission" date="2017-08" db="EMBL/GenBank/DDBJ databases">
        <title>Complete genome sequence of Gluconacetobacter saccharivorans CV1 isolated from Fermented Vinegar.</title>
        <authorList>
            <person name="Kim S.-Y."/>
        </authorList>
    </citation>
    <scope>NUCLEOTIDE SEQUENCE [LARGE SCALE GENOMIC DNA]</scope>
    <source>
        <strain evidence="1 2">CV1</strain>
    </source>
</reference>
<dbReference type="EMBL" id="CP023036">
    <property type="protein sequence ID" value="AXY23402.1"/>
    <property type="molecule type" value="Genomic_DNA"/>
</dbReference>
<sequence length="61" mass="6788">MRDEDGILTERATLLDEIRSDVERLSTAMDQDGAITDALRSSTAALADKLDALADLMRMRY</sequence>
<dbReference type="AlphaFoldDB" id="A0A347WEV9"/>
<dbReference type="RefSeq" id="WP_102323753.1">
    <property type="nucleotide sequence ID" value="NZ_CALCQY010000038.1"/>
</dbReference>
<dbReference type="GeneID" id="98312394"/>